<comment type="subcellular location">
    <subcellularLocation>
        <location evidence="1">Cell inner membrane</location>
        <topology evidence="1">Single-pass membrane protein</topology>
    </subcellularLocation>
</comment>
<evidence type="ECO:0000256" key="7">
    <source>
        <dbReference type="ARBA" id="ARBA00022692"/>
    </source>
</evidence>
<keyword evidence="7 10" id="KW-0812">Transmembrane</keyword>
<dbReference type="NCBIfam" id="TIGR02532">
    <property type="entry name" value="IV_pilin_GFxxxE"/>
    <property type="match status" value="1"/>
</dbReference>
<keyword evidence="9 10" id="KW-0472">Membrane</keyword>
<evidence type="ECO:0000313" key="11">
    <source>
        <dbReference type="EMBL" id="NMH60784.1"/>
    </source>
</evidence>
<name>A0ABX1R2U6_9ALTE</name>
<accession>A0ABX1R2U6</accession>
<dbReference type="RefSeq" id="WP_169211341.1">
    <property type="nucleotide sequence ID" value="NZ_JAATNW010000006.1"/>
</dbReference>
<organism evidence="11 12">
    <name type="scientific">Alteromonas ponticola</name>
    <dbReference type="NCBI Taxonomy" id="2720613"/>
    <lineage>
        <taxon>Bacteria</taxon>
        <taxon>Pseudomonadati</taxon>
        <taxon>Pseudomonadota</taxon>
        <taxon>Gammaproteobacteria</taxon>
        <taxon>Alteromonadales</taxon>
        <taxon>Alteromonadaceae</taxon>
        <taxon>Alteromonas/Salinimonas group</taxon>
        <taxon>Alteromonas</taxon>
    </lineage>
</organism>
<reference evidence="11 12" key="1">
    <citation type="submission" date="2020-03" db="EMBL/GenBank/DDBJ databases">
        <title>Alteromonas ponticola sp. nov., isolated from seawater.</title>
        <authorList>
            <person name="Yoon J.-H."/>
            <person name="Kim Y.-O."/>
        </authorList>
    </citation>
    <scope>NUCLEOTIDE SEQUENCE [LARGE SCALE GENOMIC DNA]</scope>
    <source>
        <strain evidence="11 12">MYP5</strain>
    </source>
</reference>
<proteinExistence type="inferred from homology"/>
<dbReference type="Pfam" id="PF07963">
    <property type="entry name" value="N_methyl"/>
    <property type="match status" value="1"/>
</dbReference>
<protein>
    <recommendedName>
        <fullName evidence="3">Type II secretion system protein J</fullName>
    </recommendedName>
</protein>
<dbReference type="NCBIfam" id="TIGR01711">
    <property type="entry name" value="gspJ"/>
    <property type="match status" value="1"/>
</dbReference>
<evidence type="ECO:0000256" key="2">
    <source>
        <dbReference type="ARBA" id="ARBA00011084"/>
    </source>
</evidence>
<feature type="transmembrane region" description="Helical" evidence="10">
    <location>
        <begin position="12"/>
        <end position="35"/>
    </location>
</feature>
<dbReference type="EMBL" id="JAATNW010000006">
    <property type="protein sequence ID" value="NMH60784.1"/>
    <property type="molecule type" value="Genomic_DNA"/>
</dbReference>
<comment type="similarity">
    <text evidence="2">Belongs to the GSP J family.</text>
</comment>
<dbReference type="Pfam" id="PF11612">
    <property type="entry name" value="T2SSJ"/>
    <property type="match status" value="1"/>
</dbReference>
<evidence type="ECO:0000256" key="10">
    <source>
        <dbReference type="SAM" id="Phobius"/>
    </source>
</evidence>
<evidence type="ECO:0000256" key="4">
    <source>
        <dbReference type="ARBA" id="ARBA00022475"/>
    </source>
</evidence>
<dbReference type="InterPro" id="IPR045584">
    <property type="entry name" value="Pilin-like"/>
</dbReference>
<evidence type="ECO:0000256" key="9">
    <source>
        <dbReference type="ARBA" id="ARBA00023136"/>
    </source>
</evidence>
<evidence type="ECO:0000256" key="1">
    <source>
        <dbReference type="ARBA" id="ARBA00004377"/>
    </source>
</evidence>
<gene>
    <name evidence="11" type="primary">gspJ</name>
    <name evidence="11" type="ORF">HCJ96_12175</name>
</gene>
<dbReference type="PROSITE" id="PS00409">
    <property type="entry name" value="PROKAR_NTER_METHYL"/>
    <property type="match status" value="1"/>
</dbReference>
<dbReference type="Proteomes" id="UP000709336">
    <property type="component" value="Unassembled WGS sequence"/>
</dbReference>
<dbReference type="PANTHER" id="PTHR39583">
    <property type="entry name" value="TYPE II SECRETION SYSTEM PROTEIN J-RELATED"/>
    <property type="match status" value="1"/>
</dbReference>
<comment type="caution">
    <text evidence="11">The sequence shown here is derived from an EMBL/GenBank/DDBJ whole genome shotgun (WGS) entry which is preliminary data.</text>
</comment>
<dbReference type="InterPro" id="IPR012902">
    <property type="entry name" value="N_methyl_site"/>
</dbReference>
<dbReference type="PANTHER" id="PTHR39583:SF2">
    <property type="entry name" value="TYPE II SECRETION SYSTEM PROTEIN J"/>
    <property type="match status" value="1"/>
</dbReference>
<evidence type="ECO:0000256" key="3">
    <source>
        <dbReference type="ARBA" id="ARBA00021539"/>
    </source>
</evidence>
<sequence>MTSTGFSRHHGFTLVEILIAMAIFSLIGLAATGILTTVIDSNALSEERFDKLQRLQRAMLTIERDIQQAIAKPTRIEGELNEVVMRGGELDGSDAGAIGFVRSGRHNPRNMLPRSTLQYVGYRLVDNKLERLYSNYVDNVVGYEPKVRVIMEDITDFRVFFLTDGQVDETTRDDSDWQESFTSTTLPLAVAFELDSQDFGKIRREFTLGSKS</sequence>
<evidence type="ECO:0000256" key="8">
    <source>
        <dbReference type="ARBA" id="ARBA00022989"/>
    </source>
</evidence>
<dbReference type="Gene3D" id="2.10.70.20">
    <property type="entry name" value="gspk-gspi-gspj complex like domains"/>
    <property type="match status" value="1"/>
</dbReference>
<keyword evidence="12" id="KW-1185">Reference proteome</keyword>
<evidence type="ECO:0000256" key="5">
    <source>
        <dbReference type="ARBA" id="ARBA00022481"/>
    </source>
</evidence>
<evidence type="ECO:0000256" key="6">
    <source>
        <dbReference type="ARBA" id="ARBA00022519"/>
    </source>
</evidence>
<dbReference type="InterPro" id="IPR051621">
    <property type="entry name" value="T2SS_protein_J"/>
</dbReference>
<dbReference type="Gene3D" id="3.10.610.10">
    <property type="entry name" value="GSPII I/J protein-like"/>
    <property type="match status" value="1"/>
</dbReference>
<keyword evidence="6" id="KW-0997">Cell inner membrane</keyword>
<keyword evidence="8 10" id="KW-1133">Transmembrane helix</keyword>
<evidence type="ECO:0000313" key="12">
    <source>
        <dbReference type="Proteomes" id="UP000709336"/>
    </source>
</evidence>
<keyword evidence="5" id="KW-0488">Methylation</keyword>
<keyword evidence="4" id="KW-1003">Cell membrane</keyword>
<dbReference type="SUPFAM" id="SSF54523">
    <property type="entry name" value="Pili subunits"/>
    <property type="match status" value="1"/>
</dbReference>
<dbReference type="InterPro" id="IPR010055">
    <property type="entry name" value="T2SS_protein-GspJ"/>
</dbReference>